<evidence type="ECO:0000256" key="5">
    <source>
        <dbReference type="ARBA" id="ARBA00023242"/>
    </source>
</evidence>
<name>A0A4C1YGY4_EUMVA</name>
<dbReference type="GO" id="GO:0005634">
    <property type="term" value="C:nucleus"/>
    <property type="evidence" value="ECO:0007669"/>
    <property type="project" value="UniProtKB-SubCell"/>
</dbReference>
<comment type="caution">
    <text evidence="6">The sequence shown here is derived from an EMBL/GenBank/DDBJ whole genome shotgun (WGS) entry which is preliminary data.</text>
</comment>
<dbReference type="Proteomes" id="UP000299102">
    <property type="component" value="Unassembled WGS sequence"/>
</dbReference>
<protein>
    <submittedName>
        <fullName evidence="6">Zinc finger BED domain-containing protein 4</fullName>
    </submittedName>
</protein>
<organism evidence="6 7">
    <name type="scientific">Eumeta variegata</name>
    <name type="common">Bagworm moth</name>
    <name type="synonym">Eumeta japonica</name>
    <dbReference type="NCBI Taxonomy" id="151549"/>
    <lineage>
        <taxon>Eukaryota</taxon>
        <taxon>Metazoa</taxon>
        <taxon>Ecdysozoa</taxon>
        <taxon>Arthropoda</taxon>
        <taxon>Hexapoda</taxon>
        <taxon>Insecta</taxon>
        <taxon>Pterygota</taxon>
        <taxon>Neoptera</taxon>
        <taxon>Endopterygota</taxon>
        <taxon>Lepidoptera</taxon>
        <taxon>Glossata</taxon>
        <taxon>Ditrysia</taxon>
        <taxon>Tineoidea</taxon>
        <taxon>Psychidae</taxon>
        <taxon>Oiketicinae</taxon>
        <taxon>Eumeta</taxon>
    </lineage>
</organism>
<dbReference type="PANTHER" id="PTHR46481">
    <property type="entry name" value="ZINC FINGER BED DOMAIN-CONTAINING PROTEIN 4"/>
    <property type="match status" value="1"/>
</dbReference>
<keyword evidence="7" id="KW-1185">Reference proteome</keyword>
<dbReference type="SUPFAM" id="SSF53098">
    <property type="entry name" value="Ribonuclease H-like"/>
    <property type="match status" value="1"/>
</dbReference>
<sequence>MVDLDYKGVPCFMHTLQPAMDTALKHNTMAQILVESRRIVTHFNHSNQVSKKLRDLQQELNLSGHQFVQDVCTRWNSTDYMISRLFEQKPAVSLYLAETSVNFENLSNEEWTILRKSIELLKPFKGITKIIRSSRSSLSEVIPGLKTLQKYLEIYNDENMEMKVLLENDWKSRFDVNLNKVYTLATLLDLRCTHDGRSKAAHELQCYCALPVIKRDDDLFQWWSRNNSRYPEMSRIASVPSLSRKSRLQ</sequence>
<evidence type="ECO:0000256" key="4">
    <source>
        <dbReference type="ARBA" id="ARBA00022833"/>
    </source>
</evidence>
<dbReference type="AlphaFoldDB" id="A0A4C1YGY4"/>
<keyword evidence="2" id="KW-0479">Metal-binding</keyword>
<comment type="subcellular location">
    <subcellularLocation>
        <location evidence="1">Nucleus</location>
    </subcellularLocation>
</comment>
<evidence type="ECO:0000256" key="2">
    <source>
        <dbReference type="ARBA" id="ARBA00022723"/>
    </source>
</evidence>
<evidence type="ECO:0000256" key="3">
    <source>
        <dbReference type="ARBA" id="ARBA00022771"/>
    </source>
</evidence>
<keyword evidence="4" id="KW-0862">Zinc</keyword>
<dbReference type="PANTHER" id="PTHR46481:SF10">
    <property type="entry name" value="ZINC FINGER BED DOMAIN-CONTAINING PROTEIN 39"/>
    <property type="match status" value="1"/>
</dbReference>
<dbReference type="OrthoDB" id="117690at2759"/>
<evidence type="ECO:0000313" key="7">
    <source>
        <dbReference type="Proteomes" id="UP000299102"/>
    </source>
</evidence>
<keyword evidence="5" id="KW-0539">Nucleus</keyword>
<keyword evidence="3" id="KW-0863">Zinc-finger</keyword>
<evidence type="ECO:0000313" key="6">
    <source>
        <dbReference type="EMBL" id="GBP75426.1"/>
    </source>
</evidence>
<accession>A0A4C1YGY4</accession>
<dbReference type="InterPro" id="IPR012337">
    <property type="entry name" value="RNaseH-like_sf"/>
</dbReference>
<gene>
    <name evidence="6" type="primary">Zbed4</name>
    <name evidence="6" type="ORF">EVAR_54519_1</name>
</gene>
<dbReference type="GO" id="GO:0008270">
    <property type="term" value="F:zinc ion binding"/>
    <property type="evidence" value="ECO:0007669"/>
    <property type="project" value="UniProtKB-KW"/>
</dbReference>
<evidence type="ECO:0000256" key="1">
    <source>
        <dbReference type="ARBA" id="ARBA00004123"/>
    </source>
</evidence>
<reference evidence="6 7" key="1">
    <citation type="journal article" date="2019" name="Commun. Biol.">
        <title>The bagworm genome reveals a unique fibroin gene that provides high tensile strength.</title>
        <authorList>
            <person name="Kono N."/>
            <person name="Nakamura H."/>
            <person name="Ohtoshi R."/>
            <person name="Tomita M."/>
            <person name="Numata K."/>
            <person name="Arakawa K."/>
        </authorList>
    </citation>
    <scope>NUCLEOTIDE SEQUENCE [LARGE SCALE GENOMIC DNA]</scope>
</reference>
<dbReference type="InterPro" id="IPR052035">
    <property type="entry name" value="ZnF_BED_domain_contain"/>
</dbReference>
<proteinExistence type="predicted"/>
<dbReference type="EMBL" id="BGZK01001248">
    <property type="protein sequence ID" value="GBP75426.1"/>
    <property type="molecule type" value="Genomic_DNA"/>
</dbReference>
<dbReference type="STRING" id="151549.A0A4C1YGY4"/>